<evidence type="ECO:0000313" key="2">
    <source>
        <dbReference type="WBParaSite" id="TCONS_00013704.p1"/>
    </source>
</evidence>
<dbReference type="Proteomes" id="UP000035681">
    <property type="component" value="Unplaced"/>
</dbReference>
<protein>
    <submittedName>
        <fullName evidence="2">Uncharacterized protein</fullName>
    </submittedName>
</protein>
<evidence type="ECO:0000313" key="1">
    <source>
        <dbReference type="Proteomes" id="UP000035681"/>
    </source>
</evidence>
<accession>A0AAF5I3C5</accession>
<dbReference type="WBParaSite" id="TCONS_00013704.p1">
    <property type="protein sequence ID" value="TCONS_00013704.p1"/>
    <property type="gene ID" value="XLOC_008558"/>
</dbReference>
<keyword evidence="1" id="KW-1185">Reference proteome</keyword>
<proteinExistence type="predicted"/>
<organism evidence="1 2">
    <name type="scientific">Strongyloides stercoralis</name>
    <name type="common">Threadworm</name>
    <dbReference type="NCBI Taxonomy" id="6248"/>
    <lineage>
        <taxon>Eukaryota</taxon>
        <taxon>Metazoa</taxon>
        <taxon>Ecdysozoa</taxon>
        <taxon>Nematoda</taxon>
        <taxon>Chromadorea</taxon>
        <taxon>Rhabditida</taxon>
        <taxon>Tylenchina</taxon>
        <taxon>Panagrolaimomorpha</taxon>
        <taxon>Strongyloidoidea</taxon>
        <taxon>Strongyloididae</taxon>
        <taxon>Strongyloides</taxon>
    </lineage>
</organism>
<dbReference type="AlphaFoldDB" id="A0AAF5I3C5"/>
<sequence>FLIELWKEKTMNNFNYGSLNIIEDFKEEDFHSFLKRVDVAVSLILMNNKLDQKIKAKLLVTKLNEAVISRLSFMSDVDFDNYIAELLYSDMKYDERCKMITSELCIKFGSSYLTACENNAKWNLQEVLEMIVAREKRNKIGRALYKTRYGAVELCLRFNVARTLFKFKFDVVRDSEAMNSLKCNMIIGGDNLVNFEFLQNNKKGIIYFDGEIKKLLKYDCSDNLMYVSMETDIETNNVILNVQGV</sequence>
<name>A0AAF5I3C5_STRER</name>
<reference evidence="2" key="1">
    <citation type="submission" date="2024-02" db="UniProtKB">
        <authorList>
            <consortium name="WormBaseParasite"/>
        </authorList>
    </citation>
    <scope>IDENTIFICATION</scope>
</reference>